<dbReference type="NCBIfam" id="NF038048">
    <property type="entry name" value="DIP1984_fam"/>
    <property type="match status" value="1"/>
</dbReference>
<evidence type="ECO:0000313" key="3">
    <source>
        <dbReference type="Proteomes" id="UP001370299"/>
    </source>
</evidence>
<proteinExistence type="predicted"/>
<dbReference type="Gene3D" id="6.10.320.10">
    <property type="match status" value="1"/>
</dbReference>
<dbReference type="EMBL" id="JBBLYY010000067">
    <property type="protein sequence ID" value="MEK0172565.1"/>
    <property type="molecule type" value="Genomic_DNA"/>
</dbReference>
<comment type="caution">
    <text evidence="2">The sequence shown here is derived from an EMBL/GenBank/DDBJ whole genome shotgun (WGS) entry which is preliminary data.</text>
</comment>
<organism evidence="2 3">
    <name type="scientific">Curtobacterium citreum</name>
    <dbReference type="NCBI Taxonomy" id="2036"/>
    <lineage>
        <taxon>Bacteria</taxon>
        <taxon>Bacillati</taxon>
        <taxon>Actinomycetota</taxon>
        <taxon>Actinomycetes</taxon>
        <taxon>Micrococcales</taxon>
        <taxon>Microbacteriaceae</taxon>
        <taxon>Curtobacterium</taxon>
    </lineage>
</organism>
<dbReference type="RefSeq" id="WP_340196685.1">
    <property type="nucleotide sequence ID" value="NZ_JBBKAP010000042.1"/>
</dbReference>
<dbReference type="Pfam" id="PF20935">
    <property type="entry name" value="DUF6847"/>
    <property type="match status" value="1"/>
</dbReference>
<evidence type="ECO:0000256" key="1">
    <source>
        <dbReference type="SAM" id="Coils"/>
    </source>
</evidence>
<sequence>MQLAEALIERADLQKRIEQLRGRIAANARYQEGEEPDEDARELLAEAERSIDALEVLLARINATNASTTVASGQTVTALLARRDALRLRHALVTGAADATAGTTGGYRQLRSELRTFAALPTAELRSRADALAKEIRELDAVVQRTNWEVTLVD</sequence>
<evidence type="ECO:0000313" key="2">
    <source>
        <dbReference type="EMBL" id="MEK0172565.1"/>
    </source>
</evidence>
<keyword evidence="3" id="KW-1185">Reference proteome</keyword>
<feature type="coiled-coil region" evidence="1">
    <location>
        <begin position="3"/>
        <end position="64"/>
    </location>
</feature>
<name>A0ABU8YDE4_9MICO</name>
<dbReference type="Proteomes" id="UP001370299">
    <property type="component" value="Unassembled WGS sequence"/>
</dbReference>
<accession>A0ABU8YDE4</accession>
<keyword evidence="1" id="KW-0175">Coiled coil</keyword>
<dbReference type="InterPro" id="IPR047741">
    <property type="entry name" value="DIP1984-like"/>
</dbReference>
<reference evidence="2 3" key="1">
    <citation type="submission" date="2024-03" db="EMBL/GenBank/DDBJ databases">
        <title>Whole genomes of four grape xylem sap localized bacterial endophytes.</title>
        <authorList>
            <person name="Kumar G."/>
            <person name="Savka M.A."/>
        </authorList>
    </citation>
    <scope>NUCLEOTIDE SEQUENCE [LARGE SCALE GENOMIC DNA]</scope>
    <source>
        <strain evidence="2 3">RIT_GXS8</strain>
    </source>
</reference>
<gene>
    <name evidence="2" type="ORF">WMN62_13905</name>
</gene>
<dbReference type="CDD" id="cd12208">
    <property type="entry name" value="DIP1984-like"/>
    <property type="match status" value="1"/>
</dbReference>
<protein>
    <submittedName>
        <fullName evidence="2">DIP1984 family protein</fullName>
    </submittedName>
</protein>